<dbReference type="OMA" id="TFEGDPY"/>
<feature type="region of interest" description="Disordered" evidence="1">
    <location>
        <begin position="706"/>
        <end position="729"/>
    </location>
</feature>
<dbReference type="PANTHER" id="PTHR33936">
    <property type="entry name" value="PROTEIN CBG17840"/>
    <property type="match status" value="1"/>
</dbReference>
<dbReference type="AlphaFoldDB" id="A0A0N4XZ06"/>
<feature type="compositionally biased region" description="Polar residues" evidence="1">
    <location>
        <begin position="526"/>
        <end position="538"/>
    </location>
</feature>
<evidence type="ECO:0000313" key="5">
    <source>
        <dbReference type="WBParaSite" id="NBR_0000836301-mRNA-1"/>
    </source>
</evidence>
<dbReference type="InterPro" id="IPR013087">
    <property type="entry name" value="Znf_C2H2_type"/>
</dbReference>
<feature type="compositionally biased region" description="Basic and acidic residues" evidence="1">
    <location>
        <begin position="509"/>
        <end position="522"/>
    </location>
</feature>
<feature type="domain" description="C2H2-type" evidence="2">
    <location>
        <begin position="228"/>
        <end position="249"/>
    </location>
</feature>
<keyword evidence="4" id="KW-1185">Reference proteome</keyword>
<protein>
    <submittedName>
        <fullName evidence="5">C2H2-type domain-containing protein</fullName>
    </submittedName>
</protein>
<feature type="region of interest" description="Disordered" evidence="1">
    <location>
        <begin position="44"/>
        <end position="63"/>
    </location>
</feature>
<dbReference type="WBParaSite" id="NBR_0000836301-mRNA-1">
    <property type="protein sequence ID" value="NBR_0000836301-mRNA-1"/>
    <property type="gene ID" value="NBR_0000836301"/>
</dbReference>
<evidence type="ECO:0000313" key="4">
    <source>
        <dbReference type="Proteomes" id="UP000271162"/>
    </source>
</evidence>
<feature type="compositionally biased region" description="Low complexity" evidence="1">
    <location>
        <begin position="49"/>
        <end position="63"/>
    </location>
</feature>
<dbReference type="SMART" id="SM00355">
    <property type="entry name" value="ZnF_C2H2"/>
    <property type="match status" value="3"/>
</dbReference>
<sequence length="759" mass="85799">MKGSALRAIQEDHSLSANRIPEFVDERCSQLVKEDLDLDKNISSSAQHTSQEPSTSSSTECPSKNQAALDTLLCAHPHCHATFPDIGDLISHLVSFHCQHQFRLRKLTFVSMEKYESWKSQHEKTYGTVMIEHGEREETEGVLRIRYHCEYCNNWRRQFEHPSSVVGSCVQVTVGCPSHLVVSVFEEKNTVSVVGCFAHLGHTKKLVSRSMRKAIALTQRSTMSPAQCKYCRRWFASQLMMNRHVKDEHNDVNYAKGTTIECGDPQCDVVCDRMSTLCEHVAQEHGREDLAIEEIRFASSQRFKEWKDEVEVDTMSKYVLSSSRTRASGVIQSYYLCHLSGYANRSRHSTVQVSRLRATKKLGRYCTAFLNTKELPDGTVIVQCCLGHFGHDFDVRRLPLPSRVRDEVADLLMKGTDPQLVYDIVRKKYTAAERGYYLKRYEVRNIADKLRKQGLISERGRELVFSSLASAHGEHALGKVAVKRPQQNIRFQSLRSLPDHGQHAKLLSDAETRTGGSRDRHYSYSVRGSTRTENSSTIEGLRDVSPPIIGPCEYVQYSGDNYEEIDVIVREDDDDVAYYVEESQDSESVLDIVHNARGLENASSSRTTKLTPLLMEPQPTGNVGFDETMSSLRRRINALCAEMKQTSDEGKLNVLMAEVRDLQAQLVRGVPQTSVLLQPVEQDFDGEDDGDDGRYEPIERDDAVCQEVEVESSEAPFTSAPEADEHYEDDLSTVTFETGPYGDVASMRYEHSPALNYNS</sequence>
<reference evidence="3 4" key="2">
    <citation type="submission" date="2018-11" db="EMBL/GenBank/DDBJ databases">
        <authorList>
            <consortium name="Pathogen Informatics"/>
        </authorList>
    </citation>
    <scope>NUCLEOTIDE SEQUENCE [LARGE SCALE GENOMIC DNA]</scope>
</reference>
<evidence type="ECO:0000256" key="1">
    <source>
        <dbReference type="SAM" id="MobiDB-lite"/>
    </source>
</evidence>
<dbReference type="PROSITE" id="PS00028">
    <property type="entry name" value="ZINC_FINGER_C2H2_1"/>
    <property type="match status" value="2"/>
</dbReference>
<organism evidence="5">
    <name type="scientific">Nippostrongylus brasiliensis</name>
    <name type="common">Rat hookworm</name>
    <dbReference type="NCBI Taxonomy" id="27835"/>
    <lineage>
        <taxon>Eukaryota</taxon>
        <taxon>Metazoa</taxon>
        <taxon>Ecdysozoa</taxon>
        <taxon>Nematoda</taxon>
        <taxon>Chromadorea</taxon>
        <taxon>Rhabditida</taxon>
        <taxon>Rhabditina</taxon>
        <taxon>Rhabditomorpha</taxon>
        <taxon>Strongyloidea</taxon>
        <taxon>Heligmosomidae</taxon>
        <taxon>Nippostrongylus</taxon>
    </lineage>
</organism>
<evidence type="ECO:0000313" key="3">
    <source>
        <dbReference type="EMBL" id="VDL71953.1"/>
    </source>
</evidence>
<feature type="domain" description="C2H2-type" evidence="2">
    <location>
        <begin position="74"/>
        <end position="97"/>
    </location>
</feature>
<dbReference type="PANTHER" id="PTHR33936:SF25">
    <property type="entry name" value="C2H2-TYPE DOMAIN-CONTAINING PROTEIN"/>
    <property type="match status" value="1"/>
</dbReference>
<reference evidence="5" key="1">
    <citation type="submission" date="2017-02" db="UniProtKB">
        <authorList>
            <consortium name="WormBaseParasite"/>
        </authorList>
    </citation>
    <scope>IDENTIFICATION</scope>
</reference>
<dbReference type="EMBL" id="UYSL01019996">
    <property type="protein sequence ID" value="VDL71953.1"/>
    <property type="molecule type" value="Genomic_DNA"/>
</dbReference>
<gene>
    <name evidence="3" type="ORF">NBR_LOCUS8364</name>
</gene>
<dbReference type="InterPro" id="IPR052797">
    <property type="entry name" value="RegFact_GeneExpr_CellDeath"/>
</dbReference>
<dbReference type="Gene3D" id="3.30.160.60">
    <property type="entry name" value="Classic Zinc Finger"/>
    <property type="match status" value="1"/>
</dbReference>
<proteinExistence type="predicted"/>
<feature type="region of interest" description="Disordered" evidence="1">
    <location>
        <begin position="509"/>
        <end position="542"/>
    </location>
</feature>
<dbReference type="Proteomes" id="UP000271162">
    <property type="component" value="Unassembled WGS sequence"/>
</dbReference>
<accession>A0A0N4XZ06</accession>
<evidence type="ECO:0000259" key="2">
    <source>
        <dbReference type="PROSITE" id="PS00028"/>
    </source>
</evidence>
<name>A0A0N4XZ06_NIPBR</name>